<gene>
    <name evidence="3" type="ORF">DHL47_12915</name>
</gene>
<keyword evidence="1" id="KW-0472">Membrane</keyword>
<dbReference type="EMBL" id="QFAY01000038">
    <property type="protein sequence ID" value="MBP2622204.1"/>
    <property type="molecule type" value="Genomic_DNA"/>
</dbReference>
<reference evidence="3 4" key="1">
    <citation type="submission" date="2018-05" db="EMBL/GenBank/DDBJ databases">
        <title>Draft genome sequence of Streptococcus panodentis CCUG 70867T.</title>
        <authorList>
            <person name="Salva-Serra F."/>
            <person name="Mendez V."/>
            <person name="Jaen-Luchoro D."/>
            <person name="Gonzales-Siles L."/>
            <person name="Karlsson R."/>
            <person name="Engstrom-Jakobsson H."/>
            <person name="Busquets A."/>
            <person name="Gomila M."/>
            <person name="Pineiro-Iglesias B."/>
            <person name="Bennasar-Figueras A."/>
            <person name="Seeger M."/>
            <person name="Moore E."/>
        </authorList>
    </citation>
    <scope>NUCLEOTIDE SEQUENCE [LARGE SCALE GENOMIC DNA]</scope>
    <source>
        <strain evidence="3 4">CCUG 70867</strain>
    </source>
</reference>
<feature type="transmembrane region" description="Helical" evidence="1">
    <location>
        <begin position="12"/>
        <end position="32"/>
    </location>
</feature>
<evidence type="ECO:0000259" key="2">
    <source>
        <dbReference type="Pfam" id="PF12158"/>
    </source>
</evidence>
<dbReference type="Proteomes" id="UP001519349">
    <property type="component" value="Unassembled WGS sequence"/>
</dbReference>
<evidence type="ECO:0000313" key="3">
    <source>
        <dbReference type="EMBL" id="MBP2622204.1"/>
    </source>
</evidence>
<evidence type="ECO:0000256" key="1">
    <source>
        <dbReference type="SAM" id="Phobius"/>
    </source>
</evidence>
<feature type="transmembrane region" description="Helical" evidence="1">
    <location>
        <begin position="287"/>
        <end position="313"/>
    </location>
</feature>
<dbReference type="RefSeq" id="WP_209552108.1">
    <property type="nucleotide sequence ID" value="NZ_QFAY01000038.1"/>
</dbReference>
<feature type="domain" description="DUF3592" evidence="2">
    <location>
        <begin position="52"/>
        <end position="116"/>
    </location>
</feature>
<feature type="transmembrane region" description="Helical" evidence="1">
    <location>
        <begin position="176"/>
        <end position="197"/>
    </location>
</feature>
<keyword evidence="1" id="KW-1133">Transmembrane helix</keyword>
<organism evidence="3 4">
    <name type="scientific">Streptococcus panodentis</name>
    <dbReference type="NCBI Taxonomy" id="1581472"/>
    <lineage>
        <taxon>Bacteria</taxon>
        <taxon>Bacillati</taxon>
        <taxon>Bacillota</taxon>
        <taxon>Bacilli</taxon>
        <taxon>Lactobacillales</taxon>
        <taxon>Streptococcaceae</taxon>
        <taxon>Streptococcus</taxon>
    </lineage>
</organism>
<proteinExistence type="predicted"/>
<dbReference type="Pfam" id="PF12158">
    <property type="entry name" value="DUF3592"/>
    <property type="match status" value="1"/>
</dbReference>
<dbReference type="InterPro" id="IPR021994">
    <property type="entry name" value="DUF3592"/>
</dbReference>
<protein>
    <recommendedName>
        <fullName evidence="2">DUF3592 domain-containing protein</fullName>
    </recommendedName>
</protein>
<accession>A0ABS5B2M2</accession>
<evidence type="ECO:0000313" key="4">
    <source>
        <dbReference type="Proteomes" id="UP001519349"/>
    </source>
</evidence>
<sequence length="413" mass="46315">MTKDNTSSNKLYKLLLALLSCVLGLSFLFMMLKDVSSTNWYQSRFHGWQTITAEVSGFTTSPEKRSTPAYYPIYHYIVDGQTYQGFSDLYQDEVPKSGETISILYNPKSPEQSQYKNDIPIPILVLMPLLGFLLFMALAAGSLYQAFNPPQEPKPQPKAAKSISIVKGRVRKPRPIVSLVSLSLVMIALTYICISATGQFKVVFYGWKTTSAQVLDYDVYETGGRRGGGGGGLSLYSSIYQYQVDGVAYEGHSVLGRFTQPKIQSQISIAYNPEYPYQSASSENHHFFYIVFLPGFSLMLVGKILSLIIAAWIKKARLAQARRLGPVYGGYIVEVSPAEQFSRGNPLHEIWLEFDIDQVPHQTSICLPLTENHFISYSQNPSPIPVYVDPHDDSQFLVDDNDIYAITNQIRIS</sequence>
<comment type="caution">
    <text evidence="3">The sequence shown here is derived from an EMBL/GenBank/DDBJ whole genome shotgun (WGS) entry which is preliminary data.</text>
</comment>
<keyword evidence="4" id="KW-1185">Reference proteome</keyword>
<name>A0ABS5B2M2_9STRE</name>
<feature type="transmembrane region" description="Helical" evidence="1">
    <location>
        <begin position="119"/>
        <end position="144"/>
    </location>
</feature>
<keyword evidence="1" id="KW-0812">Transmembrane</keyword>